<dbReference type="Pfam" id="PF13439">
    <property type="entry name" value="Glyco_transf_4"/>
    <property type="match status" value="1"/>
</dbReference>
<dbReference type="GO" id="GO:0016757">
    <property type="term" value="F:glycosyltransferase activity"/>
    <property type="evidence" value="ECO:0007669"/>
    <property type="project" value="InterPro"/>
</dbReference>
<organism evidence="4 5">
    <name type="scientific">Ferroplasma acidiphilum</name>
    <dbReference type="NCBI Taxonomy" id="74969"/>
    <lineage>
        <taxon>Archaea</taxon>
        <taxon>Methanobacteriati</taxon>
        <taxon>Thermoplasmatota</taxon>
        <taxon>Thermoplasmata</taxon>
        <taxon>Thermoplasmatales</taxon>
        <taxon>Ferroplasmaceae</taxon>
        <taxon>Ferroplasma</taxon>
    </lineage>
</organism>
<dbReference type="Proteomes" id="UP000546917">
    <property type="component" value="Unassembled WGS sequence"/>
</dbReference>
<feature type="domain" description="Glycosyl transferase family 1" evidence="2">
    <location>
        <begin position="196"/>
        <end position="332"/>
    </location>
</feature>
<feature type="domain" description="Glycosyltransferase subfamily 4-like N-terminal" evidence="3">
    <location>
        <begin position="14"/>
        <end position="191"/>
    </location>
</feature>
<evidence type="ECO:0000313" key="5">
    <source>
        <dbReference type="Proteomes" id="UP000546917"/>
    </source>
</evidence>
<dbReference type="EMBL" id="JABGBP010000397">
    <property type="protein sequence ID" value="NOL61011.1"/>
    <property type="molecule type" value="Genomic_DNA"/>
</dbReference>
<comment type="caution">
    <text evidence="4">The sequence shown here is derived from an EMBL/GenBank/DDBJ whole genome shotgun (WGS) entry which is preliminary data.</text>
</comment>
<reference evidence="4 5" key="1">
    <citation type="submission" date="2020-05" db="EMBL/GenBank/DDBJ databases">
        <authorList>
            <person name="Zhang R."/>
        </authorList>
    </citation>
    <scope>NUCLEOTIDE SEQUENCE [LARGE SCALE GENOMIC DNA]</scope>
    <source>
        <strain evidence="4 5">DSM 28986</strain>
    </source>
</reference>
<dbReference type="Pfam" id="PF00534">
    <property type="entry name" value="Glycos_transf_1"/>
    <property type="match status" value="1"/>
</dbReference>
<dbReference type="InterPro" id="IPR028098">
    <property type="entry name" value="Glyco_trans_4-like_N"/>
</dbReference>
<dbReference type="CDD" id="cd03801">
    <property type="entry name" value="GT4_PimA-like"/>
    <property type="match status" value="1"/>
</dbReference>
<name>A0A7K4FQA4_9ARCH</name>
<evidence type="ECO:0000256" key="1">
    <source>
        <dbReference type="ARBA" id="ARBA00022679"/>
    </source>
</evidence>
<evidence type="ECO:0000313" key="4">
    <source>
        <dbReference type="EMBL" id="NOL61011.1"/>
    </source>
</evidence>
<dbReference type="PANTHER" id="PTHR46401">
    <property type="entry name" value="GLYCOSYLTRANSFERASE WBBK-RELATED"/>
    <property type="match status" value="1"/>
</dbReference>
<dbReference type="AlphaFoldDB" id="A0A7K4FQA4"/>
<sequence length="377" mass="43594">MKIIILVRILWTAGAQKIAIKEARELSLMGHDVELVFLRGKMLPEYENLLSQIKYTILSETGKSWLSPIYDYITRKFVPDRGSESRVDYNLIKEFPNYLKDKNIDYIICHDQLAGLAAYYAFKKYGIRYSVFVHERVSLSTLPLLGKIWYRYEHMVLSSATAVFSITDKVGNSVKNLHTVNTTTNYPGMDINTVTPFDQKENAIIAVSYWDYGRKPEIYLDVIKNIPNFILYFVGNFRIGELEQKFYEEIKERDLGERVIVKNGLKESDLIDLYQKSKFYVRFGFGEFGLGSAMEPIQNCVPLIVNKDLGASGLVEKYSCGLVIDKIDTLEIGEFINKYNVITLYEELQNNILKLSKDYSWRKHCELLLNPLYSMSV</sequence>
<dbReference type="PANTHER" id="PTHR46401:SF2">
    <property type="entry name" value="GLYCOSYLTRANSFERASE WBBK-RELATED"/>
    <property type="match status" value="1"/>
</dbReference>
<dbReference type="InterPro" id="IPR001296">
    <property type="entry name" value="Glyco_trans_1"/>
</dbReference>
<keyword evidence="1 4" id="KW-0808">Transferase</keyword>
<dbReference type="RefSeq" id="WP_171482066.1">
    <property type="nucleotide sequence ID" value="NZ_JABGBP010000397.1"/>
</dbReference>
<accession>A0A7K4FQA4</accession>
<evidence type="ECO:0000259" key="2">
    <source>
        <dbReference type="Pfam" id="PF00534"/>
    </source>
</evidence>
<dbReference type="SUPFAM" id="SSF53756">
    <property type="entry name" value="UDP-Glycosyltransferase/glycogen phosphorylase"/>
    <property type="match status" value="1"/>
</dbReference>
<evidence type="ECO:0000259" key="3">
    <source>
        <dbReference type="Pfam" id="PF13439"/>
    </source>
</evidence>
<protein>
    <submittedName>
        <fullName evidence="4">Glycosyltransferase family 4 protein</fullName>
    </submittedName>
</protein>
<gene>
    <name evidence="4" type="ORF">HLB00_09280</name>
</gene>
<proteinExistence type="predicted"/>
<dbReference type="Gene3D" id="3.40.50.2000">
    <property type="entry name" value="Glycogen Phosphorylase B"/>
    <property type="match status" value="2"/>
</dbReference>